<dbReference type="eggNOG" id="ENOG502S0NM">
    <property type="taxonomic scope" value="Eukaryota"/>
</dbReference>
<evidence type="ECO:0000313" key="3">
    <source>
        <dbReference type="Proteomes" id="UP000007148"/>
    </source>
</evidence>
<evidence type="ECO:0000313" key="2">
    <source>
        <dbReference type="EMBL" id="CCA69192.1"/>
    </source>
</evidence>
<dbReference type="Pfam" id="PF13460">
    <property type="entry name" value="NAD_binding_10"/>
    <property type="match status" value="1"/>
</dbReference>
<dbReference type="InterPro" id="IPR036291">
    <property type="entry name" value="NAD(P)-bd_dom_sf"/>
</dbReference>
<organism evidence="2 3">
    <name type="scientific">Serendipita indica (strain DSM 11827)</name>
    <name type="common">Root endophyte fungus</name>
    <name type="synonym">Piriformospora indica</name>
    <dbReference type="NCBI Taxonomy" id="1109443"/>
    <lineage>
        <taxon>Eukaryota</taxon>
        <taxon>Fungi</taxon>
        <taxon>Dikarya</taxon>
        <taxon>Basidiomycota</taxon>
        <taxon>Agaricomycotina</taxon>
        <taxon>Agaricomycetes</taxon>
        <taxon>Sebacinales</taxon>
        <taxon>Serendipitaceae</taxon>
        <taxon>Serendipita</taxon>
    </lineage>
</organism>
<dbReference type="PANTHER" id="PTHR47129:SF1">
    <property type="entry name" value="NMRA-LIKE DOMAIN-CONTAINING PROTEIN"/>
    <property type="match status" value="1"/>
</dbReference>
<dbReference type="HOGENOM" id="CLU_007383_10_4_1"/>
<keyword evidence="3" id="KW-1185">Reference proteome</keyword>
<dbReference type="Gene3D" id="3.90.25.10">
    <property type="entry name" value="UDP-galactose 4-epimerase, domain 1"/>
    <property type="match status" value="1"/>
</dbReference>
<dbReference type="InterPro" id="IPR052718">
    <property type="entry name" value="NmrA-type_oxidoreductase"/>
</dbReference>
<reference evidence="2 3" key="1">
    <citation type="journal article" date="2011" name="PLoS Pathog.">
        <title>Endophytic Life Strategies Decoded by Genome and Transcriptome Analyses of the Mutualistic Root Symbiont Piriformospora indica.</title>
        <authorList>
            <person name="Zuccaro A."/>
            <person name="Lahrmann U."/>
            <person name="Guldener U."/>
            <person name="Langen G."/>
            <person name="Pfiffi S."/>
            <person name="Biedenkopf D."/>
            <person name="Wong P."/>
            <person name="Samans B."/>
            <person name="Grimm C."/>
            <person name="Basiewicz M."/>
            <person name="Murat C."/>
            <person name="Martin F."/>
            <person name="Kogel K.H."/>
        </authorList>
    </citation>
    <scope>NUCLEOTIDE SEQUENCE [LARGE SCALE GENOMIC DNA]</scope>
    <source>
        <strain evidence="2 3">DSM 11827</strain>
    </source>
</reference>
<comment type="caution">
    <text evidence="2">The sequence shown here is derived from an EMBL/GenBank/DDBJ whole genome shotgun (WGS) entry which is preliminary data.</text>
</comment>
<dbReference type="AlphaFoldDB" id="G4TD12"/>
<dbReference type="InterPro" id="IPR016040">
    <property type="entry name" value="NAD(P)-bd_dom"/>
</dbReference>
<feature type="domain" description="NAD(P)-binding" evidence="1">
    <location>
        <begin position="6"/>
        <end position="147"/>
    </location>
</feature>
<dbReference type="OrthoDB" id="419598at2759"/>
<dbReference type="EMBL" id="CAFZ01000049">
    <property type="protein sequence ID" value="CCA69192.1"/>
    <property type="molecule type" value="Genomic_DNA"/>
</dbReference>
<proteinExistence type="predicted"/>
<dbReference type="STRING" id="1109443.G4TD12"/>
<accession>G4TD12</accession>
<dbReference type="Proteomes" id="UP000007148">
    <property type="component" value="Unassembled WGS sequence"/>
</dbReference>
<dbReference type="SUPFAM" id="SSF51735">
    <property type="entry name" value="NAD(P)-binding Rossmann-fold domains"/>
    <property type="match status" value="1"/>
</dbReference>
<dbReference type="PANTHER" id="PTHR47129">
    <property type="entry name" value="QUINONE OXIDOREDUCTASE 2"/>
    <property type="match status" value="1"/>
</dbReference>
<sequence>MIILTGTTGNLGSRVLKSILARKLIPPSQLIISTSNPDKAPDFVKESGAEIRKGDFLNPASLVETFRGGEVLFLVSFPSPSVERWEYHRAAIDAAKVVGVKTVIYTSLMFGGETGMKSVAGVQQAHIKTVDYLVNSGLDYIVIREGIYAESWWLYAGFLKFDRNDASKAPIEFVMPGDGEMAWKEYIGQTIRLTGSRTATMKQVATLLEEKSGRPVEVRIVSPEEAARYHKERKVASPFYIDSWSGWFSGIKGGECAVVDPTLERILGRKPRGIEEMADQLFGKA</sequence>
<dbReference type="InParanoid" id="G4TD12"/>
<evidence type="ECO:0000259" key="1">
    <source>
        <dbReference type="Pfam" id="PF13460"/>
    </source>
</evidence>
<protein>
    <recommendedName>
        <fullName evidence="1">NAD(P)-binding domain-containing protein</fullName>
    </recommendedName>
</protein>
<dbReference type="Gene3D" id="3.40.50.720">
    <property type="entry name" value="NAD(P)-binding Rossmann-like Domain"/>
    <property type="match status" value="1"/>
</dbReference>
<dbReference type="OMA" id="WWSSTYE"/>
<name>G4TD12_SERID</name>
<gene>
    <name evidence="2" type="ORF">PIIN_03092</name>
</gene>